<comment type="caution">
    <text evidence="2">The sequence shown here is derived from an EMBL/GenBank/DDBJ whole genome shotgun (WGS) entry which is preliminary data.</text>
</comment>
<evidence type="ECO:0000313" key="2">
    <source>
        <dbReference type="EMBL" id="NMR20060.1"/>
    </source>
</evidence>
<dbReference type="NCBIfam" id="TIGR01764">
    <property type="entry name" value="excise"/>
    <property type="match status" value="1"/>
</dbReference>
<name>A0A7Y0LY03_CELFI</name>
<dbReference type="Proteomes" id="UP000562124">
    <property type="component" value="Unassembled WGS sequence"/>
</dbReference>
<sequence length="73" mass="8129">MSTTDTNRSALLTVTQAADELHVTERFIRKLIATGDLDAVKVGTRLVRIRRTSLDPLLRPMRVPPSIGARRFG</sequence>
<dbReference type="EMBL" id="JABCJJ010000008">
    <property type="protein sequence ID" value="NMR20060.1"/>
    <property type="molecule type" value="Genomic_DNA"/>
</dbReference>
<reference evidence="2 3" key="1">
    <citation type="submission" date="2020-04" db="EMBL/GenBank/DDBJ databases">
        <title>Sequencing and Assembly of C. fimi.</title>
        <authorList>
            <person name="Ramsey A.R."/>
        </authorList>
    </citation>
    <scope>NUCLEOTIDE SEQUENCE [LARGE SCALE GENOMIC DNA]</scope>
    <source>
        <strain evidence="2 3">SB</strain>
    </source>
</reference>
<keyword evidence="3" id="KW-1185">Reference proteome</keyword>
<evidence type="ECO:0000259" key="1">
    <source>
        <dbReference type="Pfam" id="PF12728"/>
    </source>
</evidence>
<organism evidence="2 3">
    <name type="scientific">Cellulomonas fimi</name>
    <dbReference type="NCBI Taxonomy" id="1708"/>
    <lineage>
        <taxon>Bacteria</taxon>
        <taxon>Bacillati</taxon>
        <taxon>Actinomycetota</taxon>
        <taxon>Actinomycetes</taxon>
        <taxon>Micrococcales</taxon>
        <taxon>Cellulomonadaceae</taxon>
        <taxon>Cellulomonas</taxon>
    </lineage>
</organism>
<dbReference type="RefSeq" id="WP_169324432.1">
    <property type="nucleotide sequence ID" value="NZ_JABCJJ010000008.1"/>
</dbReference>
<evidence type="ECO:0000313" key="3">
    <source>
        <dbReference type="Proteomes" id="UP000562124"/>
    </source>
</evidence>
<proteinExistence type="predicted"/>
<gene>
    <name evidence="2" type="ORF">HIR71_07465</name>
</gene>
<dbReference type="AlphaFoldDB" id="A0A7Y0LY03"/>
<dbReference type="InterPro" id="IPR041657">
    <property type="entry name" value="HTH_17"/>
</dbReference>
<dbReference type="GO" id="GO:0003677">
    <property type="term" value="F:DNA binding"/>
    <property type="evidence" value="ECO:0007669"/>
    <property type="project" value="InterPro"/>
</dbReference>
<dbReference type="InterPro" id="IPR010093">
    <property type="entry name" value="SinI_DNA-bd"/>
</dbReference>
<dbReference type="Pfam" id="PF12728">
    <property type="entry name" value="HTH_17"/>
    <property type="match status" value="1"/>
</dbReference>
<feature type="domain" description="Helix-turn-helix" evidence="1">
    <location>
        <begin position="11"/>
        <end position="55"/>
    </location>
</feature>
<protein>
    <submittedName>
        <fullName evidence="2">Helix-turn-helix domain-containing protein</fullName>
    </submittedName>
</protein>
<accession>A0A7Y0LY03</accession>